<comment type="similarity">
    <text evidence="1 5">Belongs to the RecA family.</text>
</comment>
<sequence>MSQKKEIKIEKNSPLSQEIKRIIENITKEYGEGTITTLGESKFKDQPTLSTGSFILDQEIGGGYPFGRIVEIYGENASGKTTLALHAHAQNIGVNINELLVLRPKYGEQAFQLLIEFIRGGAGLIVIDSVAPLIPIELLGNWERPPIGAHAKMLNNGLSQINNEMTNKETIIIFINQIRNKVSTGFFIGNPKTTTGGVALTYYASLRIELKNKKEKIEKEGEYVGIKVWFRIEKNRSISSRPASKESKEKPIEMMFKGGVQEEREMVDLATELNVLQKSGN</sequence>
<dbReference type="InterPro" id="IPR020587">
    <property type="entry name" value="RecA_monomer-monomer_interface"/>
</dbReference>
<keyword evidence="5" id="KW-0227">DNA damage</keyword>
<dbReference type="Gene3D" id="3.40.50.300">
    <property type="entry name" value="P-loop containing nucleotide triphosphate hydrolases"/>
    <property type="match status" value="2"/>
</dbReference>
<reference evidence="7" key="1">
    <citation type="submission" date="2021-06" db="EMBL/GenBank/DDBJ databases">
        <authorList>
            <person name="Kallberg Y."/>
            <person name="Tangrot J."/>
            <person name="Rosling A."/>
        </authorList>
    </citation>
    <scope>NUCLEOTIDE SEQUENCE</scope>
    <source>
        <strain evidence="7">FL130A</strain>
    </source>
</reference>
<keyword evidence="5" id="KW-0238">DNA-binding</keyword>
<dbReference type="EMBL" id="CAJVPS010000114">
    <property type="protein sequence ID" value="CAG8453603.1"/>
    <property type="molecule type" value="Genomic_DNA"/>
</dbReference>
<keyword evidence="4 5" id="KW-0233">DNA recombination</keyword>
<gene>
    <name evidence="7" type="ORF">ALEPTO_LOCUS1151</name>
</gene>
<dbReference type="PROSITE" id="PS50163">
    <property type="entry name" value="RECA_3"/>
    <property type="match status" value="1"/>
</dbReference>
<evidence type="ECO:0000259" key="6">
    <source>
        <dbReference type="PROSITE" id="PS50163"/>
    </source>
</evidence>
<evidence type="ECO:0000256" key="4">
    <source>
        <dbReference type="ARBA" id="ARBA00023172"/>
    </source>
</evidence>
<dbReference type="GO" id="GO:0005524">
    <property type="term" value="F:ATP binding"/>
    <property type="evidence" value="ECO:0007669"/>
    <property type="project" value="UniProtKB-KW"/>
</dbReference>
<dbReference type="InterPro" id="IPR013765">
    <property type="entry name" value="DNA_recomb/repair_RecA"/>
</dbReference>
<dbReference type="InterPro" id="IPR027417">
    <property type="entry name" value="P-loop_NTPase"/>
</dbReference>
<dbReference type="SUPFAM" id="SSF52540">
    <property type="entry name" value="P-loop containing nucleoside triphosphate hydrolases"/>
    <property type="match status" value="1"/>
</dbReference>
<dbReference type="InterPro" id="IPR003593">
    <property type="entry name" value="AAA+_ATPase"/>
</dbReference>
<evidence type="ECO:0000313" key="8">
    <source>
        <dbReference type="Proteomes" id="UP000789508"/>
    </source>
</evidence>
<dbReference type="Proteomes" id="UP000789508">
    <property type="component" value="Unassembled WGS sequence"/>
</dbReference>
<proteinExistence type="inferred from homology"/>
<dbReference type="SMART" id="SM00382">
    <property type="entry name" value="AAA"/>
    <property type="match status" value="1"/>
</dbReference>
<dbReference type="PANTHER" id="PTHR45900">
    <property type="entry name" value="RECA"/>
    <property type="match status" value="1"/>
</dbReference>
<dbReference type="GO" id="GO:0003697">
    <property type="term" value="F:single-stranded DNA binding"/>
    <property type="evidence" value="ECO:0007669"/>
    <property type="project" value="InterPro"/>
</dbReference>
<dbReference type="GO" id="GO:0008094">
    <property type="term" value="F:ATP-dependent activity, acting on DNA"/>
    <property type="evidence" value="ECO:0007669"/>
    <property type="project" value="InterPro"/>
</dbReference>
<comment type="caution">
    <text evidence="7">The sequence shown here is derived from an EMBL/GenBank/DDBJ whole genome shotgun (WGS) entry which is preliminary data.</text>
</comment>
<protein>
    <submittedName>
        <fullName evidence="7">10954_t:CDS:1</fullName>
    </submittedName>
</protein>
<feature type="domain" description="RecA family profile 2" evidence="6">
    <location>
        <begin position="185"/>
        <end position="265"/>
    </location>
</feature>
<dbReference type="InterPro" id="IPR049428">
    <property type="entry name" value="RecA-like_N"/>
</dbReference>
<evidence type="ECO:0000256" key="3">
    <source>
        <dbReference type="ARBA" id="ARBA00022840"/>
    </source>
</evidence>
<keyword evidence="3 5" id="KW-0067">ATP-binding</keyword>
<evidence type="ECO:0000256" key="2">
    <source>
        <dbReference type="ARBA" id="ARBA00022741"/>
    </source>
</evidence>
<dbReference type="GO" id="GO:0006310">
    <property type="term" value="P:DNA recombination"/>
    <property type="evidence" value="ECO:0007669"/>
    <property type="project" value="UniProtKB-KW"/>
</dbReference>
<keyword evidence="2 5" id="KW-0547">Nucleotide-binding</keyword>
<evidence type="ECO:0000256" key="1">
    <source>
        <dbReference type="ARBA" id="ARBA00009391"/>
    </source>
</evidence>
<dbReference type="GO" id="GO:0006281">
    <property type="term" value="P:DNA repair"/>
    <property type="evidence" value="ECO:0007669"/>
    <property type="project" value="InterPro"/>
</dbReference>
<name>A0A9N8VHW5_9GLOM</name>
<dbReference type="Pfam" id="PF00154">
    <property type="entry name" value="RecA_N"/>
    <property type="match status" value="1"/>
</dbReference>
<dbReference type="AlphaFoldDB" id="A0A9N8VHW5"/>
<dbReference type="PANTHER" id="PTHR45900:SF1">
    <property type="entry name" value="MITOCHONDRIAL DNA REPAIR PROTEIN RECA HOMOLOG-RELATED"/>
    <property type="match status" value="1"/>
</dbReference>
<dbReference type="PRINTS" id="PR00142">
    <property type="entry name" value="RECA"/>
</dbReference>
<dbReference type="OrthoDB" id="5957327at2759"/>
<keyword evidence="8" id="KW-1185">Reference proteome</keyword>
<evidence type="ECO:0000256" key="5">
    <source>
        <dbReference type="RuleBase" id="RU004527"/>
    </source>
</evidence>
<evidence type="ECO:0000313" key="7">
    <source>
        <dbReference type="EMBL" id="CAG8453603.1"/>
    </source>
</evidence>
<organism evidence="7 8">
    <name type="scientific">Ambispora leptoticha</name>
    <dbReference type="NCBI Taxonomy" id="144679"/>
    <lineage>
        <taxon>Eukaryota</taxon>
        <taxon>Fungi</taxon>
        <taxon>Fungi incertae sedis</taxon>
        <taxon>Mucoromycota</taxon>
        <taxon>Glomeromycotina</taxon>
        <taxon>Glomeromycetes</taxon>
        <taxon>Archaeosporales</taxon>
        <taxon>Ambisporaceae</taxon>
        <taxon>Ambispora</taxon>
    </lineage>
</organism>
<accession>A0A9N8VHW5</accession>